<dbReference type="EMBL" id="JAPFFF010000056">
    <property type="protein sequence ID" value="KAK8838311.1"/>
    <property type="molecule type" value="Genomic_DNA"/>
</dbReference>
<name>A0ABR2GXE4_9EUKA</name>
<protein>
    <submittedName>
        <fullName evidence="1">Uncharacterized protein</fullName>
    </submittedName>
</protein>
<evidence type="ECO:0000313" key="1">
    <source>
        <dbReference type="EMBL" id="KAK8838311.1"/>
    </source>
</evidence>
<keyword evidence="2" id="KW-1185">Reference proteome</keyword>
<organism evidence="1 2">
    <name type="scientific">Tritrichomonas musculus</name>
    <dbReference type="NCBI Taxonomy" id="1915356"/>
    <lineage>
        <taxon>Eukaryota</taxon>
        <taxon>Metamonada</taxon>
        <taxon>Parabasalia</taxon>
        <taxon>Tritrichomonadida</taxon>
        <taxon>Tritrichomonadidae</taxon>
        <taxon>Tritrichomonas</taxon>
    </lineage>
</organism>
<evidence type="ECO:0000313" key="2">
    <source>
        <dbReference type="Proteomes" id="UP001470230"/>
    </source>
</evidence>
<sequence>MTSELPFAKKESQVRPCVTPTSCKMFGQIVFHSPLNKQNIGGRDFQEGNLRQVQMKASVRAIDGRVGKVERNRLNMFRDANISPSFTAPPVLETATRHGKTPYTYNTSWIDHPPENTSLHPNKSEKYFTSFLSTPNANADSERRARSTLSKYEAIRYNQEHFRQYVNQIDDTIAATQNKNIEDIRAQRKNHLEALEARNRIEKINML</sequence>
<comment type="caution">
    <text evidence="1">The sequence shown here is derived from an EMBL/GenBank/DDBJ whole genome shotgun (WGS) entry which is preliminary data.</text>
</comment>
<gene>
    <name evidence="1" type="ORF">M9Y10_035734</name>
</gene>
<reference evidence="1 2" key="1">
    <citation type="submission" date="2024-04" db="EMBL/GenBank/DDBJ databases">
        <title>Tritrichomonas musculus Genome.</title>
        <authorList>
            <person name="Alves-Ferreira E."/>
            <person name="Grigg M."/>
            <person name="Lorenzi H."/>
            <person name="Galac M."/>
        </authorList>
    </citation>
    <scope>NUCLEOTIDE SEQUENCE [LARGE SCALE GENOMIC DNA]</scope>
    <source>
        <strain evidence="1 2">EAF2021</strain>
    </source>
</reference>
<proteinExistence type="predicted"/>
<accession>A0ABR2GXE4</accession>
<dbReference type="Proteomes" id="UP001470230">
    <property type="component" value="Unassembled WGS sequence"/>
</dbReference>